<protein>
    <submittedName>
        <fullName evidence="1">Uncharacterized protein</fullName>
    </submittedName>
</protein>
<dbReference type="Proteomes" id="UP000790709">
    <property type="component" value="Unassembled WGS sequence"/>
</dbReference>
<dbReference type="EMBL" id="MU266407">
    <property type="protein sequence ID" value="KAH7925168.1"/>
    <property type="molecule type" value="Genomic_DNA"/>
</dbReference>
<evidence type="ECO:0000313" key="2">
    <source>
        <dbReference type="Proteomes" id="UP000790709"/>
    </source>
</evidence>
<keyword evidence="2" id="KW-1185">Reference proteome</keyword>
<organism evidence="1 2">
    <name type="scientific">Leucogyrophana mollusca</name>
    <dbReference type="NCBI Taxonomy" id="85980"/>
    <lineage>
        <taxon>Eukaryota</taxon>
        <taxon>Fungi</taxon>
        <taxon>Dikarya</taxon>
        <taxon>Basidiomycota</taxon>
        <taxon>Agaricomycotina</taxon>
        <taxon>Agaricomycetes</taxon>
        <taxon>Agaricomycetidae</taxon>
        <taxon>Boletales</taxon>
        <taxon>Boletales incertae sedis</taxon>
        <taxon>Leucogyrophana</taxon>
    </lineage>
</organism>
<proteinExistence type="predicted"/>
<comment type="caution">
    <text evidence="1">The sequence shown here is derived from an EMBL/GenBank/DDBJ whole genome shotgun (WGS) entry which is preliminary data.</text>
</comment>
<reference evidence="1" key="1">
    <citation type="journal article" date="2021" name="New Phytol.">
        <title>Evolutionary innovations through gain and loss of genes in the ectomycorrhizal Boletales.</title>
        <authorList>
            <person name="Wu G."/>
            <person name="Miyauchi S."/>
            <person name="Morin E."/>
            <person name="Kuo A."/>
            <person name="Drula E."/>
            <person name="Varga T."/>
            <person name="Kohler A."/>
            <person name="Feng B."/>
            <person name="Cao Y."/>
            <person name="Lipzen A."/>
            <person name="Daum C."/>
            <person name="Hundley H."/>
            <person name="Pangilinan J."/>
            <person name="Johnson J."/>
            <person name="Barry K."/>
            <person name="LaButti K."/>
            <person name="Ng V."/>
            <person name="Ahrendt S."/>
            <person name="Min B."/>
            <person name="Choi I.G."/>
            <person name="Park H."/>
            <person name="Plett J.M."/>
            <person name="Magnuson J."/>
            <person name="Spatafora J.W."/>
            <person name="Nagy L.G."/>
            <person name="Henrissat B."/>
            <person name="Grigoriev I.V."/>
            <person name="Yang Z.L."/>
            <person name="Xu J."/>
            <person name="Martin F.M."/>
        </authorList>
    </citation>
    <scope>NUCLEOTIDE SEQUENCE</scope>
    <source>
        <strain evidence="1">KUC20120723A-06</strain>
    </source>
</reference>
<name>A0ACB8BK07_9AGAM</name>
<gene>
    <name evidence="1" type="ORF">BV22DRAFT_453148</name>
</gene>
<accession>A0ACB8BK07</accession>
<evidence type="ECO:0000313" key="1">
    <source>
        <dbReference type="EMBL" id="KAH7925168.1"/>
    </source>
</evidence>
<sequence>MTSAQVLYVVQSANYVSMAASAAVVYDQVLTFSQEVDLIWRRRWSLTTVLYLVARYSGTISVILATAGTVFLNWGYNVDVAQFIIGVWAINIFATAMDAILLMRAYALSSRSKAVLIFLSLCFFFQTVVVMVITGMEINVPNTRKFVTFIGGPIGSVTQDIETDASVFLPSPVIVTAAQLAYDMIVFLFALSAFWKHALEARGLAGRWNVNPLAKLLIRDQIFYFFCYVVWQALDIPVDAPGIPPRYST</sequence>